<dbReference type="Proteomes" id="UP000196365">
    <property type="component" value="Unassembled WGS sequence"/>
</dbReference>
<accession>A0A1T4PMH3</accession>
<keyword evidence="1" id="KW-0732">Signal</keyword>
<feature type="chain" id="PRO_5012526965" evidence="1">
    <location>
        <begin position="31"/>
        <end position="112"/>
    </location>
</feature>
<gene>
    <name evidence="2" type="ORF">SAMN02745973_02148</name>
</gene>
<name>A0A1T4PMH3_9FIRM</name>
<protein>
    <submittedName>
        <fullName evidence="2">Uncharacterized protein</fullName>
    </submittedName>
</protein>
<organism evidence="2 3">
    <name type="scientific">Garciella nitratireducens DSM 15102</name>
    <dbReference type="NCBI Taxonomy" id="1121911"/>
    <lineage>
        <taxon>Bacteria</taxon>
        <taxon>Bacillati</taxon>
        <taxon>Bacillota</taxon>
        <taxon>Clostridia</taxon>
        <taxon>Eubacteriales</taxon>
        <taxon>Eubacteriaceae</taxon>
        <taxon>Garciella</taxon>
    </lineage>
</organism>
<feature type="signal peptide" evidence="1">
    <location>
        <begin position="1"/>
        <end position="30"/>
    </location>
</feature>
<dbReference type="AlphaFoldDB" id="A0A1T4PMH3"/>
<evidence type="ECO:0000313" key="3">
    <source>
        <dbReference type="Proteomes" id="UP000196365"/>
    </source>
</evidence>
<sequence>MVIKKKFKQVISLLVVVGVLALGGASMAYAASFGNRLSGASSTESFQIKYNGAAWNYSSSPYKSTSFTYVRNGRTLMNKVAYNGKVTGSVWDDLRWGDKYTTKFYWKRGALK</sequence>
<evidence type="ECO:0000256" key="1">
    <source>
        <dbReference type="SAM" id="SignalP"/>
    </source>
</evidence>
<evidence type="ECO:0000313" key="2">
    <source>
        <dbReference type="EMBL" id="SJZ92775.1"/>
    </source>
</evidence>
<dbReference type="EMBL" id="FUWV01000019">
    <property type="protein sequence ID" value="SJZ92775.1"/>
    <property type="molecule type" value="Genomic_DNA"/>
</dbReference>
<reference evidence="2 3" key="1">
    <citation type="submission" date="2017-02" db="EMBL/GenBank/DDBJ databases">
        <authorList>
            <person name="Peterson S.W."/>
        </authorList>
    </citation>
    <scope>NUCLEOTIDE SEQUENCE [LARGE SCALE GENOMIC DNA]</scope>
    <source>
        <strain evidence="2 3">DSM 15102</strain>
    </source>
</reference>
<proteinExistence type="predicted"/>
<keyword evidence="3" id="KW-1185">Reference proteome</keyword>